<dbReference type="EMBL" id="BJHV01000001">
    <property type="protein sequence ID" value="GDY46537.1"/>
    <property type="molecule type" value="Genomic_DNA"/>
</dbReference>
<comment type="caution">
    <text evidence="2">The sequence shown here is derived from an EMBL/GenBank/DDBJ whole genome shotgun (WGS) entry which is preliminary data.</text>
</comment>
<reference evidence="2 3" key="1">
    <citation type="journal article" date="2020" name="Int. J. Syst. Evol. Microbiol.">
        <title>Reclassification of Streptomyces castelarensis and Streptomyces sporoclivatus as later heterotypic synonyms of Streptomyces antimycoticus.</title>
        <authorList>
            <person name="Komaki H."/>
            <person name="Tamura T."/>
        </authorList>
    </citation>
    <scope>NUCLEOTIDE SEQUENCE [LARGE SCALE GENOMIC DNA]</scope>
    <source>
        <strain evidence="2 3">NBRC 12839</strain>
    </source>
</reference>
<dbReference type="SUPFAM" id="SSF53756">
    <property type="entry name" value="UDP-Glycosyltransferase/glycogen phosphorylase"/>
    <property type="match status" value="1"/>
</dbReference>
<organism evidence="2 3">
    <name type="scientific">Streptomyces antimycoticus</name>
    <dbReference type="NCBI Taxonomy" id="68175"/>
    <lineage>
        <taxon>Bacteria</taxon>
        <taxon>Bacillati</taxon>
        <taxon>Actinomycetota</taxon>
        <taxon>Actinomycetes</taxon>
        <taxon>Kitasatosporales</taxon>
        <taxon>Streptomycetaceae</taxon>
        <taxon>Streptomyces</taxon>
        <taxon>Streptomyces violaceusniger group</taxon>
    </lineage>
</organism>
<dbReference type="AlphaFoldDB" id="A0A4D4KJK2"/>
<dbReference type="Proteomes" id="UP000299290">
    <property type="component" value="Unassembled WGS sequence"/>
</dbReference>
<evidence type="ECO:0000256" key="1">
    <source>
        <dbReference type="SAM" id="MobiDB-lite"/>
    </source>
</evidence>
<gene>
    <name evidence="2" type="ORF">SANT12839_074190</name>
</gene>
<feature type="region of interest" description="Disordered" evidence="1">
    <location>
        <begin position="473"/>
        <end position="492"/>
    </location>
</feature>
<dbReference type="RefSeq" id="WP_228053451.1">
    <property type="nucleotide sequence ID" value="NZ_BJHV01000001.1"/>
</dbReference>
<name>A0A4D4KJK2_9ACTN</name>
<sequence length="492" mass="51902">MGLRSSSSREYLAYTVTWSGIAYLLGAAAPHNPTRSAQLRNRARVGAANTEPSPLPADVRRQDVLALSWTSRHAATLMPVLAELARDGQTSLLLDLATDAAERCSAGSVTGIELRSAPSDLFTLSGTAEGLRLSDDEHVVHVEGHDVQLARLVRLLSVLLETSGGCTQPSWRTLVRAESWLDDMLSTARPHTVLLSNDTSPLGALAAHAAERHGANSVHVQHGAWTAESAAWPALHSRDIIVMGERDLTLGRAWVRHPDAEVHVLGQPRFDVLAGLGREAQRRYLEKLLALGSRRAPARIAVWACQPFSPDHLKSQADLLLDSLGEADGDWGLVIAPHPAQGADAFTSLLKRDGGPLVAVADPRVGARGCLAGADALASAYSTCGIEAALLGVPVLEIGPPGERTLDLAGHGLATRCLDAGGVAEALSALREPRTPIPQTALDAVCRWRGDSAARIARLITDRAASAKGSCNSIHQDAGASASPQDEGVSVR</sequence>
<evidence type="ECO:0000313" key="2">
    <source>
        <dbReference type="EMBL" id="GDY46537.1"/>
    </source>
</evidence>
<keyword evidence="3" id="KW-1185">Reference proteome</keyword>
<accession>A0A4D4KJK2</accession>
<protein>
    <recommendedName>
        <fullName evidence="4">UDP-N-acetyl glucosamine 2-epimerase</fullName>
    </recommendedName>
</protein>
<evidence type="ECO:0000313" key="3">
    <source>
        <dbReference type="Proteomes" id="UP000299290"/>
    </source>
</evidence>
<evidence type="ECO:0008006" key="4">
    <source>
        <dbReference type="Google" id="ProtNLM"/>
    </source>
</evidence>
<proteinExistence type="predicted"/>